<proteinExistence type="predicted"/>
<organism evidence="2 3">
    <name type="scientific">Stereocaulon virgatum</name>
    <dbReference type="NCBI Taxonomy" id="373712"/>
    <lineage>
        <taxon>Eukaryota</taxon>
        <taxon>Fungi</taxon>
        <taxon>Dikarya</taxon>
        <taxon>Ascomycota</taxon>
        <taxon>Pezizomycotina</taxon>
        <taxon>Lecanoromycetes</taxon>
        <taxon>OSLEUM clade</taxon>
        <taxon>Lecanoromycetidae</taxon>
        <taxon>Lecanorales</taxon>
        <taxon>Lecanorineae</taxon>
        <taxon>Stereocaulaceae</taxon>
        <taxon>Stereocaulon</taxon>
    </lineage>
</organism>
<name>A0ABR4A130_9LECA</name>
<evidence type="ECO:0000256" key="1">
    <source>
        <dbReference type="SAM" id="MobiDB-lite"/>
    </source>
</evidence>
<feature type="compositionally biased region" description="Basic and acidic residues" evidence="1">
    <location>
        <begin position="41"/>
        <end position="50"/>
    </location>
</feature>
<feature type="region of interest" description="Disordered" evidence="1">
    <location>
        <begin position="41"/>
        <end position="65"/>
    </location>
</feature>
<dbReference type="Proteomes" id="UP001590950">
    <property type="component" value="Unassembled WGS sequence"/>
</dbReference>
<gene>
    <name evidence="2" type="ORF">N7G274_008336</name>
</gene>
<accession>A0ABR4A130</accession>
<sequence length="99" mass="11419">MSLDDVTSDMDELINDRRVLVNARCDIPSEKQRDQELLARAHAAEMRPTDCPRPPQSQRSLLTPVDPKPLQFPTYYEDSQIPPFFRNLRHPIARVCSNS</sequence>
<dbReference type="EMBL" id="JBEFKJ010000028">
    <property type="protein sequence ID" value="KAL2038996.1"/>
    <property type="molecule type" value="Genomic_DNA"/>
</dbReference>
<keyword evidence="3" id="KW-1185">Reference proteome</keyword>
<reference evidence="2 3" key="1">
    <citation type="submission" date="2024-09" db="EMBL/GenBank/DDBJ databases">
        <title>Rethinking Asexuality: The Enigmatic Case of Functional Sexual Genes in Lepraria (Stereocaulaceae).</title>
        <authorList>
            <person name="Doellman M."/>
            <person name="Sun Y."/>
            <person name="Barcenas-Pena A."/>
            <person name="Lumbsch H.T."/>
            <person name="Grewe F."/>
        </authorList>
    </citation>
    <scope>NUCLEOTIDE SEQUENCE [LARGE SCALE GENOMIC DNA]</scope>
    <source>
        <strain evidence="2 3">Mercado 3170</strain>
    </source>
</reference>
<evidence type="ECO:0000313" key="3">
    <source>
        <dbReference type="Proteomes" id="UP001590950"/>
    </source>
</evidence>
<evidence type="ECO:0000313" key="2">
    <source>
        <dbReference type="EMBL" id="KAL2038996.1"/>
    </source>
</evidence>
<protein>
    <submittedName>
        <fullName evidence="2">Uncharacterized protein</fullName>
    </submittedName>
</protein>
<comment type="caution">
    <text evidence="2">The sequence shown here is derived from an EMBL/GenBank/DDBJ whole genome shotgun (WGS) entry which is preliminary data.</text>
</comment>